<accession>A0AAE0ISI8</accession>
<evidence type="ECO:0000256" key="3">
    <source>
        <dbReference type="ARBA" id="ARBA00012121"/>
    </source>
</evidence>
<dbReference type="PANTHER" id="PTHR47260">
    <property type="entry name" value="UPF0644 PROTEIN PB2B4.06"/>
    <property type="match status" value="1"/>
</dbReference>
<keyword evidence="7 15" id="KW-0418">Kinase</keyword>
<dbReference type="NCBIfam" id="NF003013">
    <property type="entry name" value="PRK03846.1"/>
    <property type="match status" value="1"/>
</dbReference>
<sequence length="597" mass="65960">MPTRIVSSAARCRLWPVFSVSPTTIRSFRTTSPRGVSAATVSGPIQHSASRFRRVALFTVRALFFTSAGFIMAAAPAYESATTILSPPSDAETLSMFTPPDDDAQNKEDFINSHPLVASLRANPDFVESRPHMKIPPTWRKHNLTGGTLIGPGKVVVPPFSWTEKNGKSFVQICHVGTDLCGHMGIIHGGFLATVLDEGLGRCCFPVLPFNVGMTAKLEINYKAPAMANQYLVLRATTTKVEGRKAWVEGHIETLPTSEGEQPIVLATASALYISPKQAATLEDHPAQGGYEVAWSTNRDNDWKRVWRGDGHTSVACSTVSQFPTNYRAFLIPSRPFRPRSSLVNRPTAKTQLFSPVVYLTKLTHLLVRLAWHKTSVLFLKFLTSPMATNVTWHPSLSRHERNELRRQRGFTIWFTGLSASGKSTVATALEQHLLHTGLAAYRLDGDNVRFGLNKDLGFSEKDRNENIRRIAEVAKLFADSSTIALTSFISPYRADRQIARDLHANATQGGDDPLPFIEVFVDIPLAEAEKRDPKGLYKKARAGEIKDFTGISAPYEAPESPEITIRTDQLSVEECVQTISNYLAEKGLIAETKETR</sequence>
<dbReference type="CDD" id="cd02027">
    <property type="entry name" value="APSK"/>
    <property type="match status" value="1"/>
</dbReference>
<dbReference type="Pfam" id="PF01583">
    <property type="entry name" value="APS_kinase"/>
    <property type="match status" value="1"/>
</dbReference>
<evidence type="ECO:0000256" key="9">
    <source>
        <dbReference type="ARBA" id="ARBA00023192"/>
    </source>
</evidence>
<dbReference type="InterPro" id="IPR052061">
    <property type="entry name" value="PTE-AB_protein"/>
</dbReference>
<dbReference type="InterPro" id="IPR006683">
    <property type="entry name" value="Thioestr_dom"/>
</dbReference>
<comment type="similarity">
    <text evidence="2">Belongs to the APS kinase family.</text>
</comment>
<dbReference type="Pfam" id="PF03061">
    <property type="entry name" value="4HBT"/>
    <property type="match status" value="1"/>
</dbReference>
<proteinExistence type="inferred from homology"/>
<keyword evidence="8" id="KW-0067">ATP-binding</keyword>
<evidence type="ECO:0000256" key="11">
    <source>
        <dbReference type="ARBA" id="ARBA00031464"/>
    </source>
</evidence>
<dbReference type="CDD" id="cd03443">
    <property type="entry name" value="PaaI_thioesterase"/>
    <property type="match status" value="1"/>
</dbReference>
<keyword evidence="9" id="KW-0028">Amino-acid biosynthesis</keyword>
<keyword evidence="12" id="KW-1133">Transmembrane helix</keyword>
<dbReference type="EC" id="2.7.1.25" evidence="3"/>
<evidence type="ECO:0000313" key="15">
    <source>
        <dbReference type="EMBL" id="KAK3330270.1"/>
    </source>
</evidence>
<dbReference type="SUPFAM" id="SSF54637">
    <property type="entry name" value="Thioesterase/thiol ester dehydrase-isomerase"/>
    <property type="match status" value="1"/>
</dbReference>
<reference evidence="15" key="1">
    <citation type="journal article" date="2023" name="Mol. Phylogenet. Evol.">
        <title>Genome-scale phylogeny and comparative genomics of the fungal order Sordariales.</title>
        <authorList>
            <person name="Hensen N."/>
            <person name="Bonometti L."/>
            <person name="Westerberg I."/>
            <person name="Brannstrom I.O."/>
            <person name="Guillou S."/>
            <person name="Cros-Aarteil S."/>
            <person name="Calhoun S."/>
            <person name="Haridas S."/>
            <person name="Kuo A."/>
            <person name="Mondo S."/>
            <person name="Pangilinan J."/>
            <person name="Riley R."/>
            <person name="LaButti K."/>
            <person name="Andreopoulos B."/>
            <person name="Lipzen A."/>
            <person name="Chen C."/>
            <person name="Yan M."/>
            <person name="Daum C."/>
            <person name="Ng V."/>
            <person name="Clum A."/>
            <person name="Steindorff A."/>
            <person name="Ohm R.A."/>
            <person name="Martin F."/>
            <person name="Silar P."/>
            <person name="Natvig D.O."/>
            <person name="Lalanne C."/>
            <person name="Gautier V."/>
            <person name="Ament-Velasquez S.L."/>
            <person name="Kruys A."/>
            <person name="Hutchinson M.I."/>
            <person name="Powell A.J."/>
            <person name="Barry K."/>
            <person name="Miller A.N."/>
            <person name="Grigoriev I.V."/>
            <person name="Debuchy R."/>
            <person name="Gladieux P."/>
            <person name="Hiltunen Thoren M."/>
            <person name="Johannesson H."/>
        </authorList>
    </citation>
    <scope>NUCLEOTIDE SEQUENCE</scope>
    <source>
        <strain evidence="15">CBS 118394</strain>
    </source>
</reference>
<dbReference type="InterPro" id="IPR029069">
    <property type="entry name" value="HotDog_dom_sf"/>
</dbReference>
<keyword evidence="9" id="KW-0198">Cysteine biosynthesis</keyword>
<dbReference type="AlphaFoldDB" id="A0AAE0ISI8"/>
<dbReference type="HAMAP" id="MF_00065">
    <property type="entry name" value="Adenylyl_sulf_kinase"/>
    <property type="match status" value="1"/>
</dbReference>
<keyword evidence="5" id="KW-0808">Transferase</keyword>
<dbReference type="EMBL" id="JAUEDM010000001">
    <property type="protein sequence ID" value="KAK3330270.1"/>
    <property type="molecule type" value="Genomic_DNA"/>
</dbReference>
<feature type="domain" description="Thioesterase" evidence="14">
    <location>
        <begin position="184"/>
        <end position="254"/>
    </location>
</feature>
<dbReference type="FunFam" id="3.40.50.300:FF:000212">
    <property type="entry name" value="Adenylyl-sulfate kinase"/>
    <property type="match status" value="1"/>
</dbReference>
<dbReference type="InterPro" id="IPR059117">
    <property type="entry name" value="APS_kinase_dom"/>
</dbReference>
<evidence type="ECO:0000259" key="14">
    <source>
        <dbReference type="Pfam" id="PF03061"/>
    </source>
</evidence>
<evidence type="ECO:0000256" key="10">
    <source>
        <dbReference type="ARBA" id="ARBA00029724"/>
    </source>
</evidence>
<evidence type="ECO:0000256" key="5">
    <source>
        <dbReference type="ARBA" id="ARBA00022679"/>
    </source>
</evidence>
<evidence type="ECO:0000256" key="12">
    <source>
        <dbReference type="SAM" id="Phobius"/>
    </source>
</evidence>
<dbReference type="GO" id="GO:0004020">
    <property type="term" value="F:adenylylsulfate kinase activity"/>
    <property type="evidence" value="ECO:0007669"/>
    <property type="project" value="UniProtKB-EC"/>
</dbReference>
<comment type="pathway">
    <text evidence="1">Sulfur metabolism; hydrogen sulfide biosynthesis; sulfite from sulfate: step 2/3.</text>
</comment>
<keyword evidence="12" id="KW-0472">Membrane</keyword>
<protein>
    <recommendedName>
        <fullName evidence="4">Adenylyl-sulfate kinase</fullName>
        <ecNumber evidence="3">2.7.1.25</ecNumber>
    </recommendedName>
    <alternativeName>
        <fullName evidence="11">ATP adenosine-5'-phosphosulfate 3'-phosphotransferase</fullName>
    </alternativeName>
    <alternativeName>
        <fullName evidence="10">Adenosine-5'-phosphosulfate kinase</fullName>
    </alternativeName>
</protein>
<dbReference type="InterPro" id="IPR027417">
    <property type="entry name" value="P-loop_NTPase"/>
</dbReference>
<feature type="transmembrane region" description="Helical" evidence="12">
    <location>
        <begin position="55"/>
        <end position="78"/>
    </location>
</feature>
<feature type="domain" description="APS kinase" evidence="13">
    <location>
        <begin position="409"/>
        <end position="566"/>
    </location>
</feature>
<reference evidence="15" key="2">
    <citation type="submission" date="2023-06" db="EMBL/GenBank/DDBJ databases">
        <authorList>
            <consortium name="Lawrence Berkeley National Laboratory"/>
            <person name="Haridas S."/>
            <person name="Hensen N."/>
            <person name="Bonometti L."/>
            <person name="Westerberg I."/>
            <person name="Brannstrom I.O."/>
            <person name="Guillou S."/>
            <person name="Cros-Aarteil S."/>
            <person name="Calhoun S."/>
            <person name="Kuo A."/>
            <person name="Mondo S."/>
            <person name="Pangilinan J."/>
            <person name="Riley R."/>
            <person name="Labutti K."/>
            <person name="Andreopoulos B."/>
            <person name="Lipzen A."/>
            <person name="Chen C."/>
            <person name="Yanf M."/>
            <person name="Daum C."/>
            <person name="Ng V."/>
            <person name="Clum A."/>
            <person name="Steindorff A."/>
            <person name="Ohm R."/>
            <person name="Martin F."/>
            <person name="Silar P."/>
            <person name="Natvig D."/>
            <person name="Lalanne C."/>
            <person name="Gautier V."/>
            <person name="Ament-Velasquez S.L."/>
            <person name="Kruys A."/>
            <person name="Hutchinson M.I."/>
            <person name="Powell A.J."/>
            <person name="Barry K."/>
            <person name="Miller A.N."/>
            <person name="Grigoriev I.V."/>
            <person name="Debuchy R."/>
            <person name="Gladieux P."/>
            <person name="Thoren M.H."/>
            <person name="Johannesson H."/>
        </authorList>
    </citation>
    <scope>NUCLEOTIDE SEQUENCE</scope>
    <source>
        <strain evidence="15">CBS 118394</strain>
    </source>
</reference>
<comment type="caution">
    <text evidence="15">The sequence shown here is derived from an EMBL/GenBank/DDBJ whole genome shotgun (WGS) entry which is preliminary data.</text>
</comment>
<evidence type="ECO:0000256" key="2">
    <source>
        <dbReference type="ARBA" id="ARBA00007008"/>
    </source>
</evidence>
<dbReference type="Gene3D" id="3.40.50.300">
    <property type="entry name" value="P-loop containing nucleotide triphosphate hydrolases"/>
    <property type="match status" value="1"/>
</dbReference>
<dbReference type="GO" id="GO:0019344">
    <property type="term" value="P:cysteine biosynthetic process"/>
    <property type="evidence" value="ECO:0007669"/>
    <property type="project" value="UniProtKB-KW"/>
</dbReference>
<dbReference type="InterPro" id="IPR002891">
    <property type="entry name" value="APS"/>
</dbReference>
<organism evidence="15 16">
    <name type="scientific">Apodospora peruviana</name>
    <dbReference type="NCBI Taxonomy" id="516989"/>
    <lineage>
        <taxon>Eukaryota</taxon>
        <taxon>Fungi</taxon>
        <taxon>Dikarya</taxon>
        <taxon>Ascomycota</taxon>
        <taxon>Pezizomycotina</taxon>
        <taxon>Sordariomycetes</taxon>
        <taxon>Sordariomycetidae</taxon>
        <taxon>Sordariales</taxon>
        <taxon>Lasiosphaeriaceae</taxon>
        <taxon>Apodospora</taxon>
    </lineage>
</organism>
<evidence type="ECO:0000256" key="8">
    <source>
        <dbReference type="ARBA" id="ARBA00022840"/>
    </source>
</evidence>
<dbReference type="NCBIfam" id="TIGR00455">
    <property type="entry name" value="apsK"/>
    <property type="match status" value="1"/>
</dbReference>
<evidence type="ECO:0000313" key="16">
    <source>
        <dbReference type="Proteomes" id="UP001283341"/>
    </source>
</evidence>
<keyword evidence="12" id="KW-0812">Transmembrane</keyword>
<evidence type="ECO:0000256" key="4">
    <source>
        <dbReference type="ARBA" id="ARBA00018163"/>
    </source>
</evidence>
<dbReference type="GO" id="GO:0000103">
    <property type="term" value="P:sulfate assimilation"/>
    <property type="evidence" value="ECO:0007669"/>
    <property type="project" value="InterPro"/>
</dbReference>
<evidence type="ECO:0000256" key="7">
    <source>
        <dbReference type="ARBA" id="ARBA00022777"/>
    </source>
</evidence>
<evidence type="ECO:0000256" key="6">
    <source>
        <dbReference type="ARBA" id="ARBA00022741"/>
    </source>
</evidence>
<gene>
    <name evidence="15" type="ORF">B0H66DRAFT_527632</name>
</gene>
<name>A0AAE0ISI8_9PEZI</name>
<dbReference type="PANTHER" id="PTHR47260:SF7">
    <property type="entry name" value="THIOESTERASE FAMILY PROTEIN (AFU_ORTHOLOGUE AFUA_1G10800)"/>
    <property type="match status" value="1"/>
</dbReference>
<keyword evidence="6" id="KW-0547">Nucleotide-binding</keyword>
<dbReference type="Gene3D" id="3.10.129.10">
    <property type="entry name" value="Hotdog Thioesterase"/>
    <property type="match status" value="1"/>
</dbReference>
<dbReference type="SUPFAM" id="SSF52540">
    <property type="entry name" value="P-loop containing nucleoside triphosphate hydrolases"/>
    <property type="match status" value="1"/>
</dbReference>
<dbReference type="Proteomes" id="UP001283341">
    <property type="component" value="Unassembled WGS sequence"/>
</dbReference>
<keyword evidence="16" id="KW-1185">Reference proteome</keyword>
<evidence type="ECO:0000256" key="1">
    <source>
        <dbReference type="ARBA" id="ARBA00004806"/>
    </source>
</evidence>
<dbReference type="GO" id="GO:0005524">
    <property type="term" value="F:ATP binding"/>
    <property type="evidence" value="ECO:0007669"/>
    <property type="project" value="UniProtKB-KW"/>
</dbReference>
<evidence type="ECO:0000259" key="13">
    <source>
        <dbReference type="Pfam" id="PF01583"/>
    </source>
</evidence>